<organism evidence="1 2">
    <name type="scientific">Eumeta variegata</name>
    <name type="common">Bagworm moth</name>
    <name type="synonym">Eumeta japonica</name>
    <dbReference type="NCBI Taxonomy" id="151549"/>
    <lineage>
        <taxon>Eukaryota</taxon>
        <taxon>Metazoa</taxon>
        <taxon>Ecdysozoa</taxon>
        <taxon>Arthropoda</taxon>
        <taxon>Hexapoda</taxon>
        <taxon>Insecta</taxon>
        <taxon>Pterygota</taxon>
        <taxon>Neoptera</taxon>
        <taxon>Endopterygota</taxon>
        <taxon>Lepidoptera</taxon>
        <taxon>Glossata</taxon>
        <taxon>Ditrysia</taxon>
        <taxon>Tineoidea</taxon>
        <taxon>Psychidae</taxon>
        <taxon>Oiketicinae</taxon>
        <taxon>Eumeta</taxon>
    </lineage>
</organism>
<keyword evidence="2" id="KW-1185">Reference proteome</keyword>
<name>A0A4C1TY54_EUMVA</name>
<dbReference type="AlphaFoldDB" id="A0A4C1TY54"/>
<reference evidence="1 2" key="1">
    <citation type="journal article" date="2019" name="Commun. Biol.">
        <title>The bagworm genome reveals a unique fibroin gene that provides high tensile strength.</title>
        <authorList>
            <person name="Kono N."/>
            <person name="Nakamura H."/>
            <person name="Ohtoshi R."/>
            <person name="Tomita M."/>
            <person name="Numata K."/>
            <person name="Arakawa K."/>
        </authorList>
    </citation>
    <scope>NUCLEOTIDE SEQUENCE [LARGE SCALE GENOMIC DNA]</scope>
</reference>
<gene>
    <name evidence="1" type="ORF">EVAR_78447_1</name>
</gene>
<accession>A0A4C1TY54</accession>
<proteinExistence type="predicted"/>
<protein>
    <submittedName>
        <fullName evidence="1">Uncharacterized protein</fullName>
    </submittedName>
</protein>
<sequence>MKRHLEPRWFKEFHNERNLLQDEEHTGPISTVTSDNVTLVRKMLNKSSNYVDNAYNFNKGGLQEKNFLKGQKRTSDFQGSSGLPLPAVTVYFPINRDCSL</sequence>
<dbReference type="EMBL" id="BGZK01000103">
    <property type="protein sequence ID" value="GBP18979.1"/>
    <property type="molecule type" value="Genomic_DNA"/>
</dbReference>
<evidence type="ECO:0000313" key="1">
    <source>
        <dbReference type="EMBL" id="GBP18979.1"/>
    </source>
</evidence>
<comment type="caution">
    <text evidence="1">The sequence shown here is derived from an EMBL/GenBank/DDBJ whole genome shotgun (WGS) entry which is preliminary data.</text>
</comment>
<dbReference type="OrthoDB" id="8189655at2759"/>
<dbReference type="Proteomes" id="UP000299102">
    <property type="component" value="Unassembled WGS sequence"/>
</dbReference>
<evidence type="ECO:0000313" key="2">
    <source>
        <dbReference type="Proteomes" id="UP000299102"/>
    </source>
</evidence>